<dbReference type="GO" id="GO:0022626">
    <property type="term" value="C:cytosolic ribosome"/>
    <property type="evidence" value="ECO:0007669"/>
    <property type="project" value="UniProtKB-ARBA"/>
</dbReference>
<dbReference type="GO" id="GO:0015935">
    <property type="term" value="C:small ribosomal subunit"/>
    <property type="evidence" value="ECO:0007669"/>
    <property type="project" value="InterPro"/>
</dbReference>
<evidence type="ECO:0000256" key="9">
    <source>
        <dbReference type="ARBA" id="ARBA00022723"/>
    </source>
</evidence>
<evidence type="ECO:0000256" key="11">
    <source>
        <dbReference type="ARBA" id="ARBA00022741"/>
    </source>
</evidence>
<dbReference type="EC" id="6.1.1.20" evidence="6"/>
<comment type="catalytic activity">
    <reaction evidence="21">
        <text>tRNA(Phe) + L-phenylalanine + ATP = L-phenylalanyl-tRNA(Phe) + AMP + diphosphate + H(+)</text>
        <dbReference type="Rhea" id="RHEA:19413"/>
        <dbReference type="Rhea" id="RHEA-COMP:9668"/>
        <dbReference type="Rhea" id="RHEA-COMP:9699"/>
        <dbReference type="ChEBI" id="CHEBI:15378"/>
        <dbReference type="ChEBI" id="CHEBI:30616"/>
        <dbReference type="ChEBI" id="CHEBI:33019"/>
        <dbReference type="ChEBI" id="CHEBI:58095"/>
        <dbReference type="ChEBI" id="CHEBI:78442"/>
        <dbReference type="ChEBI" id="CHEBI:78531"/>
        <dbReference type="ChEBI" id="CHEBI:456215"/>
        <dbReference type="EC" id="6.1.1.20"/>
    </reaction>
</comment>
<dbReference type="GO" id="GO:0004826">
    <property type="term" value="F:phenylalanine-tRNA ligase activity"/>
    <property type="evidence" value="ECO:0007669"/>
    <property type="project" value="UniProtKB-EC"/>
</dbReference>
<feature type="compositionally biased region" description="Polar residues" evidence="24">
    <location>
        <begin position="823"/>
        <end position="835"/>
    </location>
</feature>
<sequence length="835" mass="93922">MPTVNVDKEDLYSTLGKQYSKYMKYSLAFPTEEFRELCFEFGIELEEDTSESSVAAEAGGIPERSLLKIDIPANRYDLLCQEGISRALLIFQEKIKPPIFRVQKPANGIVEKIIIKSETAQIRPHVVGAILRDIHFTEKSYNNFIDLQDKLHNNLCRKRTLVAIGTHDLDTIKGPFTYEALAPKEIKFKPLNQSKSFNGEELMNFYETDKHLGKFLHIIRDSPIYPVIYDANRVVCSLPPIINGEHSKITLNTKNVFIECTATDLTKAKIVLNTVVTMFSEYCKEKFTTEPVEVIYPDGSSHTYPDLEPRAMNVKIDYINSCIGLNLSSAQIVSLLNRMSLGAKISTIHDNQIEVEIPPTRADILHPCDIMEDVAIAYGFNNIPKTFPTSATVGKALPINKLSDLVRREFALAGWTEVLPLILCSHEENFAFLGKDDDGTTAVKLANPKTAEYQVVRTSLLPGILKTLRENKKHALPIKLFEVSDVVFKDDSLERRARNERRVCAIYSSKTSGFEVIHGLLNYLLEMLHVKLISPSEDESDPTFFPKRSADIFLRNVSNTTTTKIGSFGIIHPNVLENYELFVADGVFFAELNEFFTRELAEEGYSGVEVRVTPARTELIIRATHTQEVLGERGRRIRELTALIQKRFKFPENTVELYAEKVQNRGLCAIAQCESLRYKLLAGLAVRRACYGVLRFIMESGAKGCEVVVSGKLRAARAKSMKFVDGFMIHSGQPIRDYVDTSVRHVMLRQGVLGIKEWDPTGKVGPKNPIPDLVTVMDPKEENPITTPTSEDFQGHPPQDIPVAPSSPVQKDLVPPPDWAVSQDLNQQQPTEGWD</sequence>
<keyword evidence="10" id="KW-0699">rRNA-binding</keyword>
<keyword evidence="7" id="KW-0963">Cytoplasm</keyword>
<dbReference type="InterPro" id="IPR020825">
    <property type="entry name" value="Phe-tRNA_synthase-like_B3/B4"/>
</dbReference>
<dbReference type="NCBIfam" id="TIGR01008">
    <property type="entry name" value="uS3_euk_arch"/>
    <property type="match status" value="1"/>
</dbReference>
<dbReference type="NCBIfam" id="TIGR00471">
    <property type="entry name" value="pheT_arch"/>
    <property type="match status" value="1"/>
</dbReference>
<gene>
    <name evidence="27" type="ORF">ALEPTO_LOCUS3459</name>
</gene>
<dbReference type="Proteomes" id="UP000789508">
    <property type="component" value="Unassembled WGS sequence"/>
</dbReference>
<evidence type="ECO:0000256" key="21">
    <source>
        <dbReference type="ARBA" id="ARBA00049255"/>
    </source>
</evidence>
<dbReference type="Gene3D" id="3.30.930.10">
    <property type="entry name" value="Bira Bifunctional Protein, Domain 2"/>
    <property type="match status" value="1"/>
</dbReference>
<comment type="subunit">
    <text evidence="5">Tetramer of two alpha and two beta subunits.</text>
</comment>
<dbReference type="GO" id="GO:0003735">
    <property type="term" value="F:structural constituent of ribosome"/>
    <property type="evidence" value="ECO:0007669"/>
    <property type="project" value="InterPro"/>
</dbReference>
<dbReference type="Gene3D" id="3.30.56.10">
    <property type="match status" value="2"/>
</dbReference>
<keyword evidence="28" id="KW-1185">Reference proteome</keyword>
<dbReference type="InterPro" id="IPR009061">
    <property type="entry name" value="DNA-bd_dom_put_sf"/>
</dbReference>
<organism evidence="27 28">
    <name type="scientific">Ambispora leptoticha</name>
    <dbReference type="NCBI Taxonomy" id="144679"/>
    <lineage>
        <taxon>Eukaryota</taxon>
        <taxon>Fungi</taxon>
        <taxon>Fungi incertae sedis</taxon>
        <taxon>Mucoromycota</taxon>
        <taxon>Glomeromycotina</taxon>
        <taxon>Glomeromycetes</taxon>
        <taxon>Archaeosporales</taxon>
        <taxon>Ambisporaceae</taxon>
        <taxon>Ambispora</taxon>
    </lineage>
</organism>
<dbReference type="PROSITE" id="PS00548">
    <property type="entry name" value="RIBOSOMAL_S3"/>
    <property type="match status" value="1"/>
</dbReference>
<dbReference type="SMART" id="SM00322">
    <property type="entry name" value="KH"/>
    <property type="match status" value="1"/>
</dbReference>
<evidence type="ECO:0000256" key="8">
    <source>
        <dbReference type="ARBA" id="ARBA00022598"/>
    </source>
</evidence>
<dbReference type="CDD" id="cd00769">
    <property type="entry name" value="PheRS_beta_core"/>
    <property type="match status" value="1"/>
</dbReference>
<keyword evidence="9" id="KW-0479">Metal-binding</keyword>
<evidence type="ECO:0000256" key="16">
    <source>
        <dbReference type="ARBA" id="ARBA00022980"/>
    </source>
</evidence>
<reference evidence="27" key="1">
    <citation type="submission" date="2021-06" db="EMBL/GenBank/DDBJ databases">
        <authorList>
            <person name="Kallberg Y."/>
            <person name="Tangrot J."/>
            <person name="Rosling A."/>
        </authorList>
    </citation>
    <scope>NUCLEOTIDE SEQUENCE</scope>
    <source>
        <strain evidence="27">FL130A</strain>
    </source>
</reference>
<dbReference type="FunFam" id="3.30.56.10:FF:000004">
    <property type="entry name" value="Phenylalanyl-tRNA synthetase, beta subunit"/>
    <property type="match status" value="1"/>
</dbReference>
<dbReference type="Pfam" id="PF18262">
    <property type="entry name" value="PhetRS_B1"/>
    <property type="match status" value="1"/>
</dbReference>
<dbReference type="InterPro" id="IPR004044">
    <property type="entry name" value="KH_dom_type_2"/>
</dbReference>
<dbReference type="FunFam" id="3.30.300.20:FF:000006">
    <property type="entry name" value="40S ribosomal protein S3"/>
    <property type="match status" value="1"/>
</dbReference>
<dbReference type="InterPro" id="IPR005146">
    <property type="entry name" value="B3/B4_tRNA-bd"/>
</dbReference>
<dbReference type="CDD" id="cd02413">
    <property type="entry name" value="KH-II_40S_S3"/>
    <property type="match status" value="1"/>
</dbReference>
<dbReference type="SUPFAM" id="SSF46955">
    <property type="entry name" value="Putative DNA-binding domain"/>
    <property type="match status" value="1"/>
</dbReference>
<dbReference type="InterPro" id="IPR004531">
    <property type="entry name" value="Phe-tRNA-synth_IIc_bsu_arc_euk"/>
</dbReference>
<dbReference type="InterPro" id="IPR005147">
    <property type="entry name" value="tRNA_synthase_B5-dom"/>
</dbReference>
<comment type="caution">
    <text evidence="27">The sequence shown here is derived from an EMBL/GenBank/DDBJ whole genome shotgun (WGS) entry which is preliminary data.</text>
</comment>
<dbReference type="Pfam" id="PF17759">
    <property type="entry name" value="tRNA_synthFbeta"/>
    <property type="match status" value="1"/>
</dbReference>
<evidence type="ECO:0000256" key="22">
    <source>
        <dbReference type="PROSITE-ProRule" id="PRU00118"/>
    </source>
</evidence>
<dbReference type="SUPFAM" id="SSF56037">
    <property type="entry name" value="PheT/TilS domain"/>
    <property type="match status" value="1"/>
</dbReference>
<dbReference type="PANTHER" id="PTHR10947">
    <property type="entry name" value="PHENYLALANYL-TRNA SYNTHETASE BETA CHAIN AND LEUCINE-RICH REPEAT-CONTAINING PROTEIN 47"/>
    <property type="match status" value="1"/>
</dbReference>
<evidence type="ECO:0000256" key="24">
    <source>
        <dbReference type="SAM" id="MobiDB-lite"/>
    </source>
</evidence>
<dbReference type="SUPFAM" id="SSF54814">
    <property type="entry name" value="Prokaryotic type KH domain (KH-domain type II)"/>
    <property type="match status" value="1"/>
</dbReference>
<keyword evidence="15" id="KW-0648">Protein biosynthesis</keyword>
<dbReference type="Pfam" id="PF03483">
    <property type="entry name" value="B3_4"/>
    <property type="match status" value="1"/>
</dbReference>
<proteinExistence type="inferred from homology"/>
<evidence type="ECO:0000256" key="10">
    <source>
        <dbReference type="ARBA" id="ARBA00022730"/>
    </source>
</evidence>
<dbReference type="Pfam" id="PF00189">
    <property type="entry name" value="Ribosomal_S3_C"/>
    <property type="match status" value="1"/>
</dbReference>
<dbReference type="InterPro" id="IPR041616">
    <property type="entry name" value="PheRS_beta_core"/>
</dbReference>
<dbReference type="InterPro" id="IPR009019">
    <property type="entry name" value="KH_sf_prok-type"/>
</dbReference>
<dbReference type="PROSITE" id="PS51483">
    <property type="entry name" value="B5"/>
    <property type="match status" value="1"/>
</dbReference>
<evidence type="ECO:0000256" key="13">
    <source>
        <dbReference type="ARBA" id="ARBA00022842"/>
    </source>
</evidence>
<evidence type="ECO:0000256" key="19">
    <source>
        <dbReference type="ARBA" id="ARBA00033189"/>
    </source>
</evidence>
<dbReference type="AlphaFoldDB" id="A0A9N9EZN6"/>
<dbReference type="InterPro" id="IPR045060">
    <property type="entry name" value="Phe-tRNA-ligase_IIc_bsu"/>
</dbReference>
<dbReference type="OrthoDB" id="1698572at2759"/>
<evidence type="ECO:0000313" key="27">
    <source>
        <dbReference type="EMBL" id="CAG8500504.1"/>
    </source>
</evidence>
<keyword evidence="8" id="KW-0436">Ligase</keyword>
<evidence type="ECO:0000256" key="7">
    <source>
        <dbReference type="ARBA" id="ARBA00022490"/>
    </source>
</evidence>
<dbReference type="FunFam" id="3.30.930.10:FF:000059">
    <property type="entry name" value="phenylalanine--tRNA ligase beta subunit"/>
    <property type="match status" value="1"/>
</dbReference>
<feature type="domain" description="KH type-2" evidence="25">
    <location>
        <begin position="592"/>
        <end position="663"/>
    </location>
</feature>
<keyword evidence="16 23" id="KW-0689">Ribosomal protein</keyword>
<dbReference type="Gene3D" id="3.30.1140.32">
    <property type="entry name" value="Ribosomal protein S3, C-terminal domain"/>
    <property type="match status" value="1"/>
</dbReference>
<dbReference type="FunFam" id="3.50.40.10:FF:000002">
    <property type="entry name" value="phenylalanine--tRNA ligase beta subunit"/>
    <property type="match status" value="1"/>
</dbReference>
<evidence type="ECO:0000256" key="4">
    <source>
        <dbReference type="ARBA" id="ARBA00010761"/>
    </source>
</evidence>
<evidence type="ECO:0000256" key="20">
    <source>
        <dbReference type="ARBA" id="ARBA00035473"/>
    </source>
</evidence>
<dbReference type="Gene3D" id="3.50.40.10">
    <property type="entry name" value="Phenylalanyl-trna Synthetase, Chain B, domain 3"/>
    <property type="match status" value="1"/>
</dbReference>
<name>A0A9N9EZN6_9GLOM</name>
<keyword evidence="11" id="KW-0547">Nucleotide-binding</keyword>
<keyword evidence="18 23" id="KW-0687">Ribonucleoprotein</keyword>
<comment type="similarity">
    <text evidence="3">Belongs to the phenylalanyl-tRNA synthetase beta subunit family. Type 2 subfamily.</text>
</comment>
<evidence type="ECO:0000313" key="28">
    <source>
        <dbReference type="Proteomes" id="UP000789508"/>
    </source>
</evidence>
<dbReference type="Pfam" id="PF03484">
    <property type="entry name" value="B5"/>
    <property type="match status" value="1"/>
</dbReference>
<keyword evidence="17" id="KW-0030">Aminoacyl-tRNA synthetase</keyword>
<feature type="region of interest" description="Disordered" evidence="24">
    <location>
        <begin position="779"/>
        <end position="835"/>
    </location>
</feature>
<evidence type="ECO:0000256" key="3">
    <source>
        <dbReference type="ARBA" id="ARBA00007438"/>
    </source>
</evidence>
<dbReference type="EMBL" id="CAJVPS010000641">
    <property type="protein sequence ID" value="CAG8500504.1"/>
    <property type="molecule type" value="Genomic_DNA"/>
</dbReference>
<protein>
    <recommendedName>
        <fullName evidence="6">phenylalanine--tRNA ligase</fullName>
        <ecNumber evidence="6">6.1.1.20</ecNumber>
    </recommendedName>
    <alternativeName>
        <fullName evidence="20">30S ribosomal protein S3, chloroplastic</fullName>
    </alternativeName>
    <alternativeName>
        <fullName evidence="19">Phenylalanyl-tRNA synthetase beta subunit</fullName>
    </alternativeName>
</protein>
<dbReference type="InterPro" id="IPR045864">
    <property type="entry name" value="aa-tRNA-synth_II/BPL/LPL"/>
</dbReference>
<dbReference type="InterPro" id="IPR005703">
    <property type="entry name" value="Ribosomal_uS3_euk/arc"/>
</dbReference>
<dbReference type="InterPro" id="IPR036419">
    <property type="entry name" value="Ribosomal_S3_C_sf"/>
</dbReference>
<comment type="similarity">
    <text evidence="4 23">Belongs to the universal ribosomal protein uS3 family.</text>
</comment>
<comment type="cofactor">
    <cofactor evidence="1">
        <name>Mg(2+)</name>
        <dbReference type="ChEBI" id="CHEBI:18420"/>
    </cofactor>
</comment>
<accession>A0A9N9EZN6</accession>
<dbReference type="GO" id="GO:0005524">
    <property type="term" value="F:ATP binding"/>
    <property type="evidence" value="ECO:0007669"/>
    <property type="project" value="UniProtKB-KW"/>
</dbReference>
<evidence type="ECO:0000256" key="23">
    <source>
        <dbReference type="RuleBase" id="RU003624"/>
    </source>
</evidence>
<dbReference type="FunFam" id="3.30.1140.32:FF:000004">
    <property type="entry name" value="40S ribosomal protein S3"/>
    <property type="match status" value="1"/>
</dbReference>
<evidence type="ECO:0000256" key="17">
    <source>
        <dbReference type="ARBA" id="ARBA00023146"/>
    </source>
</evidence>
<dbReference type="PROSITE" id="PS50823">
    <property type="entry name" value="KH_TYPE_2"/>
    <property type="match status" value="1"/>
</dbReference>
<dbReference type="PANTHER" id="PTHR10947:SF0">
    <property type="entry name" value="PHENYLALANINE--TRNA LIGASE BETA SUBUNIT"/>
    <property type="match status" value="1"/>
</dbReference>
<evidence type="ECO:0000256" key="6">
    <source>
        <dbReference type="ARBA" id="ARBA00012814"/>
    </source>
</evidence>
<evidence type="ECO:0000259" key="26">
    <source>
        <dbReference type="PROSITE" id="PS51483"/>
    </source>
</evidence>
<dbReference type="GO" id="GO:0000287">
    <property type="term" value="F:magnesium ion binding"/>
    <property type="evidence" value="ECO:0007669"/>
    <property type="project" value="InterPro"/>
</dbReference>
<dbReference type="GO" id="GO:0019843">
    <property type="term" value="F:rRNA binding"/>
    <property type="evidence" value="ECO:0007669"/>
    <property type="project" value="UniProtKB-KW"/>
</dbReference>
<evidence type="ECO:0000256" key="1">
    <source>
        <dbReference type="ARBA" id="ARBA00001946"/>
    </source>
</evidence>
<keyword evidence="14 22" id="KW-0694">RNA-binding</keyword>
<keyword evidence="13" id="KW-0460">Magnesium</keyword>
<dbReference type="SUPFAM" id="SSF55681">
    <property type="entry name" value="Class II aaRS and biotin synthetases"/>
    <property type="match status" value="1"/>
</dbReference>
<evidence type="ECO:0000259" key="25">
    <source>
        <dbReference type="PROSITE" id="PS50823"/>
    </source>
</evidence>
<dbReference type="GO" id="GO:0006432">
    <property type="term" value="P:phenylalanyl-tRNA aminoacylation"/>
    <property type="evidence" value="ECO:0007669"/>
    <property type="project" value="InterPro"/>
</dbReference>
<dbReference type="InterPro" id="IPR040659">
    <property type="entry name" value="PhetRS_B1"/>
</dbReference>
<comment type="subcellular location">
    <subcellularLocation>
        <location evidence="2">Cytoplasm</location>
    </subcellularLocation>
</comment>
<dbReference type="InterPro" id="IPR018280">
    <property type="entry name" value="Ribosomal_uS3_CS"/>
</dbReference>
<evidence type="ECO:0000256" key="2">
    <source>
        <dbReference type="ARBA" id="ARBA00004496"/>
    </source>
</evidence>
<keyword evidence="12" id="KW-0067">ATP-binding</keyword>
<dbReference type="InterPro" id="IPR001351">
    <property type="entry name" value="Ribosomal_uS3_C"/>
</dbReference>
<dbReference type="InterPro" id="IPR004087">
    <property type="entry name" value="KH_dom"/>
</dbReference>
<dbReference type="SUPFAM" id="SSF54821">
    <property type="entry name" value="Ribosomal protein S3 C-terminal domain"/>
    <property type="match status" value="1"/>
</dbReference>
<evidence type="ECO:0000256" key="12">
    <source>
        <dbReference type="ARBA" id="ARBA00022840"/>
    </source>
</evidence>
<evidence type="ECO:0000256" key="14">
    <source>
        <dbReference type="ARBA" id="ARBA00022884"/>
    </source>
</evidence>
<dbReference type="SMART" id="SM00873">
    <property type="entry name" value="B3_4"/>
    <property type="match status" value="1"/>
</dbReference>
<feature type="domain" description="B5" evidence="26">
    <location>
        <begin position="307"/>
        <end position="385"/>
    </location>
</feature>
<dbReference type="GO" id="GO:0009328">
    <property type="term" value="C:phenylalanine-tRNA ligase complex"/>
    <property type="evidence" value="ECO:0007669"/>
    <property type="project" value="TreeGrafter"/>
</dbReference>
<dbReference type="SMART" id="SM00874">
    <property type="entry name" value="B5"/>
    <property type="match status" value="1"/>
</dbReference>
<evidence type="ECO:0000256" key="18">
    <source>
        <dbReference type="ARBA" id="ARBA00023274"/>
    </source>
</evidence>
<evidence type="ECO:0000256" key="15">
    <source>
        <dbReference type="ARBA" id="ARBA00022917"/>
    </source>
</evidence>
<evidence type="ECO:0000256" key="5">
    <source>
        <dbReference type="ARBA" id="ARBA00011209"/>
    </source>
</evidence>